<feature type="region of interest" description="Disordered" evidence="2">
    <location>
        <begin position="1214"/>
        <end position="1247"/>
    </location>
</feature>
<dbReference type="Proteomes" id="UP001578633">
    <property type="component" value="Chromosome 1"/>
</dbReference>
<feature type="compositionally biased region" description="Basic and acidic residues" evidence="2">
    <location>
        <begin position="1"/>
        <end position="12"/>
    </location>
</feature>
<evidence type="ECO:0000256" key="1">
    <source>
        <dbReference type="SAM" id="Coils"/>
    </source>
</evidence>
<feature type="coiled-coil region" evidence="1">
    <location>
        <begin position="867"/>
        <end position="901"/>
    </location>
</feature>
<keyword evidence="4" id="KW-1185">Reference proteome</keyword>
<feature type="compositionally biased region" description="Basic residues" evidence="2">
    <location>
        <begin position="250"/>
        <end position="260"/>
    </location>
</feature>
<feature type="region of interest" description="Disordered" evidence="2">
    <location>
        <begin position="1289"/>
        <end position="1312"/>
    </location>
</feature>
<feature type="region of interest" description="Disordered" evidence="2">
    <location>
        <begin position="1"/>
        <end position="73"/>
    </location>
</feature>
<feature type="region of interest" description="Disordered" evidence="2">
    <location>
        <begin position="183"/>
        <end position="310"/>
    </location>
</feature>
<reference evidence="3 4" key="1">
    <citation type="submission" date="2024-09" db="EMBL/GenBank/DDBJ databases">
        <title>T2T genomes of carrot and Alternaria dauci and their utility for understanding host-pathogen interaction during carrot leaf blight disease.</title>
        <authorList>
            <person name="Liu W."/>
            <person name="Xu S."/>
            <person name="Ou C."/>
            <person name="Liu X."/>
            <person name="Zhuang F."/>
            <person name="Deng X.W."/>
        </authorList>
    </citation>
    <scope>NUCLEOTIDE SEQUENCE [LARGE SCALE GENOMIC DNA]</scope>
    <source>
        <strain evidence="3 4">A2016</strain>
    </source>
</reference>
<feature type="compositionally biased region" description="Polar residues" evidence="2">
    <location>
        <begin position="38"/>
        <end position="53"/>
    </location>
</feature>
<dbReference type="GeneID" id="96081973"/>
<feature type="compositionally biased region" description="Basic and acidic residues" evidence="2">
    <location>
        <begin position="295"/>
        <end position="310"/>
    </location>
</feature>
<dbReference type="RefSeq" id="XP_069311893.1">
    <property type="nucleotide sequence ID" value="XM_069446966.1"/>
</dbReference>
<gene>
    <name evidence="3" type="ORF">ACET3X_001651</name>
</gene>
<organism evidence="3 4">
    <name type="scientific">Alternaria dauci</name>
    <dbReference type="NCBI Taxonomy" id="48095"/>
    <lineage>
        <taxon>Eukaryota</taxon>
        <taxon>Fungi</taxon>
        <taxon>Dikarya</taxon>
        <taxon>Ascomycota</taxon>
        <taxon>Pezizomycotina</taxon>
        <taxon>Dothideomycetes</taxon>
        <taxon>Pleosporomycetidae</taxon>
        <taxon>Pleosporales</taxon>
        <taxon>Pleosporineae</taxon>
        <taxon>Pleosporaceae</taxon>
        <taxon>Alternaria</taxon>
        <taxon>Alternaria sect. Porri</taxon>
    </lineage>
</organism>
<sequence>MAGKARRSEHPPKRQKLSRLRNEVRPESTDDEWDRRNNIVQVPNSDTVVSGTQPDHGGDSYHEDPIPDNQSDISLSPNSAALLERTAVTKKTKKIEHIPFSINLLSRNPIGMNDSSASAAPSPNPFAMSYSQTKRGFSKPYPKEDATAAESTHIGLRTLDTQQHEAHASQDLTAMAEPVHVPPHLPDDAHLDEPYFMSNPNMNVLDQPVTRRSREEPTHTPPMRLNETSDVLPSAQLGMRPVSRAGRVPGVKKRKKRKKGQLSQQPEGPGPRSRVTPSFAHQAETTGVLAPDTSADPRRLSENNTGGDEKDAFRATAFQGPAPVVHRHGHVHTTDSQLPNEEHGCIADDNESYNPTQSLMDTTSQDFQDSSAQRQFPTSSMQVLPTLPQQRDMVEPMQQPLVTFHDHAGSLGPDKRVALSTHTSGHCALPNSHGLVEVPAVPTQPQQPKSHADINLLLPQPGTTGTHPHSNSDRDGPLRMTKPRRKLRPSGPISHDIQGKTISPSIEDAMENFRVAILANKYRVQHETTTITQQHNAEIAELQQTINHQTQSIAEYEERYRKLEETLTELTNAAKRNQRIVTGLQQDHENLQKITKSFQKECGRTLTEKITELEDEKRALQQEVGTMTDKLAATQRKMRSTLEDVWKRLLLSESKREDLAENVGKLEAALNDERKNRDILSKQLLSGIHSIPRQIIDSSDALTEKIELLTASLENADARDSRRDQIKESLDVLQTLRQTPALTVQDIEKMSSILRLVHERLDSGLDTLSETVTGKVLPDAELQKFIKEQIHGLQTEMLKHEEVAAESRKMHELNIRLESQLGAQQKHCNELEEKIKCYANDEIDLKALYEQLKRDLSVLRDTPPIDTSGLEQEILDLCQKLQKAEEDLAAVNTRIEKMESERDTYKVIIFKLMSIAMVLTTSRVEEATAAGEQIAQDCQREFEEKERSFRREIHQLTVQRNEKEKTLQELNEKLDAADTRLDELNEKVQTLESMSVETTNFQKQLESMTDELHNKEGDCAELNRRFQEKTEEMLGLQDLCANLQTQLAQQQTTMQTLRQDADSELTKVRQDASDTLQLSSDQVSSLQMEKKNLSTRLEQVKMNEVKLQYEAAELRAAKEAEITRVKAEADEENRKLVEQHRIEADDLRRRMSQKDAAFKEMEAKFRLAEGQHKTKIAKDREKAESNMCELEQKYRDALRVAHEQGNLNQQVGFQVQTAKPRKKVSRQNQSMLEVPEKEDPHSQKSCSGFHAEVPQTQLEDEDLFATQFGGKSGINDIFNGTIDVNHETGTATKNQDIQSTTQASSLELVRSQ</sequence>
<name>A0ABR3UY82_9PLEO</name>
<feature type="compositionally biased region" description="Basic and acidic residues" evidence="2">
    <location>
        <begin position="20"/>
        <end position="37"/>
    </location>
</feature>
<evidence type="ECO:0000313" key="4">
    <source>
        <dbReference type="Proteomes" id="UP001578633"/>
    </source>
</evidence>
<keyword evidence="1" id="KW-0175">Coiled coil</keyword>
<feature type="coiled-coil region" evidence="1">
    <location>
        <begin position="539"/>
        <end position="719"/>
    </location>
</feature>
<feature type="coiled-coil region" evidence="1">
    <location>
        <begin position="953"/>
        <end position="1164"/>
    </location>
</feature>
<accession>A0ABR3UY82</accession>
<evidence type="ECO:0000313" key="3">
    <source>
        <dbReference type="EMBL" id="KAL1801309.1"/>
    </source>
</evidence>
<feature type="region of interest" description="Disordered" evidence="2">
    <location>
        <begin position="454"/>
        <end position="499"/>
    </location>
</feature>
<comment type="caution">
    <text evidence="3">The sequence shown here is derived from an EMBL/GenBank/DDBJ whole genome shotgun (WGS) entry which is preliminary data.</text>
</comment>
<feature type="compositionally biased region" description="Basic and acidic residues" evidence="2">
    <location>
        <begin position="56"/>
        <end position="65"/>
    </location>
</feature>
<protein>
    <submittedName>
        <fullName evidence="3">Uncharacterized protein</fullName>
    </submittedName>
</protein>
<dbReference type="EMBL" id="JBHGVX010000001">
    <property type="protein sequence ID" value="KAL1801309.1"/>
    <property type="molecule type" value="Genomic_DNA"/>
</dbReference>
<evidence type="ECO:0000256" key="2">
    <source>
        <dbReference type="SAM" id="MobiDB-lite"/>
    </source>
</evidence>
<proteinExistence type="predicted"/>